<feature type="signal peptide" evidence="1">
    <location>
        <begin position="1"/>
        <end position="25"/>
    </location>
</feature>
<dbReference type="EMBL" id="CAID01000001">
    <property type="protein sequence ID" value="CEF96543.1"/>
    <property type="molecule type" value="Genomic_DNA"/>
</dbReference>
<dbReference type="OrthoDB" id="3340520at2759"/>
<dbReference type="GeneID" id="9835004"/>
<organism evidence="2 3">
    <name type="scientific">Ostreococcus tauri</name>
    <name type="common">Marine green alga</name>
    <dbReference type="NCBI Taxonomy" id="70448"/>
    <lineage>
        <taxon>Eukaryota</taxon>
        <taxon>Viridiplantae</taxon>
        <taxon>Chlorophyta</taxon>
        <taxon>Mamiellophyceae</taxon>
        <taxon>Mamiellales</taxon>
        <taxon>Bathycoccaceae</taxon>
        <taxon>Ostreococcus</taxon>
    </lineage>
</organism>
<dbReference type="FunCoup" id="A0A090N2N4">
    <property type="interactions" value="59"/>
</dbReference>
<reference evidence="3" key="1">
    <citation type="journal article" date="2006" name="Proc. Natl. Acad. Sci. U.S.A.">
        <title>Genome analysis of the smallest free-living eukaryote Ostreococcus tauri unveils many unique features.</title>
        <authorList>
            <person name="Derelle E."/>
            <person name="Ferraz C."/>
            <person name="Rombauts S."/>
            <person name="Rouze P."/>
            <person name="Worden A.Z."/>
            <person name="Robbens S."/>
            <person name="Partensky F."/>
            <person name="Degroeve S."/>
            <person name="Echeynie S."/>
            <person name="Cooke R."/>
            <person name="Saeys Y."/>
            <person name="Wuyts J."/>
            <person name="Jabbari K."/>
            <person name="Bowler C."/>
            <person name="Panaud O."/>
            <person name="Piegu B."/>
            <person name="Ball S.G."/>
            <person name="Ral J.-P."/>
            <person name="Bouget F.-Y."/>
            <person name="Piganeau G."/>
            <person name="De Baets B."/>
            <person name="Picard A."/>
            <person name="Delseny M."/>
            <person name="Demaille J."/>
            <person name="Van de Peer Y."/>
            <person name="Moreau H."/>
        </authorList>
    </citation>
    <scope>NUCLEOTIDE SEQUENCE [LARGE SCALE GENOMIC DNA]</scope>
    <source>
        <strain evidence="3">OTTH 0595 / CCAP 157/2 / RCC745</strain>
    </source>
</reference>
<proteinExistence type="predicted"/>
<dbReference type="KEGG" id="ota:OT_ostta01g01120"/>
<dbReference type="Proteomes" id="UP000009170">
    <property type="component" value="Unassembled WGS sequence"/>
</dbReference>
<dbReference type="InParanoid" id="A0A090N2N4"/>
<comment type="caution">
    <text evidence="2">The sequence shown here is derived from an EMBL/GenBank/DDBJ whole genome shotgun (WGS) entry which is preliminary data.</text>
</comment>
<dbReference type="RefSeq" id="XP_003074173.2">
    <property type="nucleotide sequence ID" value="XM_003074127.2"/>
</dbReference>
<dbReference type="InterPro" id="IPR010775">
    <property type="entry name" value="DUF1365"/>
</dbReference>
<gene>
    <name evidence="2" type="ORF">OT_ostta01g01120</name>
</gene>
<accession>A0A090N2N4</accession>
<sequence>MRALGHGTIASVCVVLAALSPRAWRGVDDARGVVFYDGVVRHRRVKPVRRTFEYPLRWALVDLDAPPGWFGDARGDHLSASECRERCETDGKVMLLTSPAAFGYEMNPISVYYCYDADGALRRALAEVTNTPWNERVVFAFDPTPREDENAWTVPKSLHVSPFMDMEGEWYISSTRPGKELTLRVNVLNHTKYGDYFFASFQGRLDESKYGHCRNERAGIFNLIKHGCTPHKVAFWIYAQAVKILFAGVSFYAPPGLSNVEAKVRAKGERAGMCPLRPTFRGAPYWPWTT</sequence>
<dbReference type="PANTHER" id="PTHR33973">
    <property type="entry name" value="OS07G0153300 PROTEIN"/>
    <property type="match status" value="1"/>
</dbReference>
<evidence type="ECO:0000313" key="2">
    <source>
        <dbReference type="EMBL" id="CEF96543.1"/>
    </source>
</evidence>
<name>A0A090N2N4_OSTTA</name>
<dbReference type="Pfam" id="PF07103">
    <property type="entry name" value="DUF1365"/>
    <property type="match status" value="1"/>
</dbReference>
<keyword evidence="1" id="KW-0732">Signal</keyword>
<feature type="chain" id="PRO_5001861341" description="DUF1365 domain-containing protein" evidence="1">
    <location>
        <begin position="26"/>
        <end position="290"/>
    </location>
</feature>
<dbReference type="PANTHER" id="PTHR33973:SF4">
    <property type="entry name" value="OS07G0153300 PROTEIN"/>
    <property type="match status" value="1"/>
</dbReference>
<keyword evidence="3" id="KW-1185">Reference proteome</keyword>
<evidence type="ECO:0000313" key="3">
    <source>
        <dbReference type="Proteomes" id="UP000009170"/>
    </source>
</evidence>
<evidence type="ECO:0000256" key="1">
    <source>
        <dbReference type="SAM" id="SignalP"/>
    </source>
</evidence>
<dbReference type="STRING" id="70448.A0A090N2N4"/>
<protein>
    <recommendedName>
        <fullName evidence="4">DUF1365 domain-containing protein</fullName>
    </recommendedName>
</protein>
<reference evidence="2 3" key="2">
    <citation type="journal article" date="2014" name="BMC Genomics">
        <title>An improved genome of the model marine alga Ostreococcus tauri unfolds by assessing Illumina de novo assemblies.</title>
        <authorList>
            <person name="Blanc-Mathieu R."/>
            <person name="Verhelst B."/>
            <person name="Derelle E."/>
            <person name="Rombauts S."/>
            <person name="Bouget F.Y."/>
            <person name="Carre I."/>
            <person name="Chateau A."/>
            <person name="Eyre-Walker A."/>
            <person name="Grimsley N."/>
            <person name="Moreau H."/>
            <person name="Piegu B."/>
            <person name="Rivals E."/>
            <person name="Schackwitz W."/>
            <person name="Van de Peer Y."/>
            <person name="Piganeau G."/>
        </authorList>
    </citation>
    <scope>NUCLEOTIDE SEQUENCE [LARGE SCALE GENOMIC DNA]</scope>
    <source>
        <strain evidence="3">OTTH 0595 / CCAP 157/2 / RCC745</strain>
    </source>
</reference>
<dbReference type="AlphaFoldDB" id="A0A090N2N4"/>
<evidence type="ECO:0008006" key="4">
    <source>
        <dbReference type="Google" id="ProtNLM"/>
    </source>
</evidence>